<dbReference type="Proteomes" id="UP001050975">
    <property type="component" value="Unassembled WGS sequence"/>
</dbReference>
<evidence type="ECO:0000313" key="2">
    <source>
        <dbReference type="Proteomes" id="UP001050975"/>
    </source>
</evidence>
<gene>
    <name evidence="1" type="ORF">MiSe_42650</name>
</gene>
<comment type="caution">
    <text evidence="1">The sequence shown here is derived from an EMBL/GenBank/DDBJ whole genome shotgun (WGS) entry which is preliminary data.</text>
</comment>
<evidence type="ECO:0000313" key="1">
    <source>
        <dbReference type="EMBL" id="GET39496.1"/>
    </source>
</evidence>
<dbReference type="EMBL" id="BLAY01000067">
    <property type="protein sequence ID" value="GET39496.1"/>
    <property type="molecule type" value="Genomic_DNA"/>
</dbReference>
<proteinExistence type="predicted"/>
<keyword evidence="2" id="KW-1185">Reference proteome</keyword>
<dbReference type="AlphaFoldDB" id="A0AAV3XDL4"/>
<accession>A0AAV3XDL4</accession>
<organism evidence="1 2">
    <name type="scientific">Microseira wollei NIES-4236</name>
    <dbReference type="NCBI Taxonomy" id="2530354"/>
    <lineage>
        <taxon>Bacteria</taxon>
        <taxon>Bacillati</taxon>
        <taxon>Cyanobacteriota</taxon>
        <taxon>Cyanophyceae</taxon>
        <taxon>Oscillatoriophycideae</taxon>
        <taxon>Aerosakkonematales</taxon>
        <taxon>Aerosakkonemataceae</taxon>
        <taxon>Microseira</taxon>
    </lineage>
</organism>
<evidence type="ECO:0008006" key="3">
    <source>
        <dbReference type="Google" id="ProtNLM"/>
    </source>
</evidence>
<reference evidence="1" key="1">
    <citation type="submission" date="2019-10" db="EMBL/GenBank/DDBJ databases">
        <title>Draft genome sequece of Microseira wollei NIES-4236.</title>
        <authorList>
            <person name="Yamaguchi H."/>
            <person name="Suzuki S."/>
            <person name="Kawachi M."/>
        </authorList>
    </citation>
    <scope>NUCLEOTIDE SEQUENCE</scope>
    <source>
        <strain evidence="1">NIES-4236</strain>
    </source>
</reference>
<protein>
    <recommendedName>
        <fullName evidence="3">DUF2281 domain-containing protein</fullName>
    </recommendedName>
</protein>
<name>A0AAV3XDL4_9CYAN</name>
<dbReference type="RefSeq" id="WP_226584879.1">
    <property type="nucleotide sequence ID" value="NZ_BLAY01000067.1"/>
</dbReference>
<sequence>MDSLKEKIVEKLDSLPEMALQEVLEFLDFVIWRDRNREKSSLSVVEDDLREEQDTAWLEMDLSNLESYDAYDWQPGEMSEGLPVKYVPGMGVVIVEK</sequence>